<evidence type="ECO:0000313" key="3">
    <source>
        <dbReference type="Proteomes" id="UP000176998"/>
    </source>
</evidence>
<evidence type="ECO:0000313" key="2">
    <source>
        <dbReference type="EMBL" id="OHE96429.1"/>
    </source>
</evidence>
<comment type="caution">
    <text evidence="2">The sequence shown here is derived from an EMBL/GenBank/DDBJ whole genome shotgun (WGS) entry which is preliminary data.</text>
</comment>
<protein>
    <submittedName>
        <fullName evidence="2">Uncharacterized protein</fullName>
    </submittedName>
</protein>
<feature type="signal peptide" evidence="1">
    <location>
        <begin position="1"/>
        <end position="21"/>
    </location>
</feature>
<proteinExistence type="predicted"/>
<dbReference type="Proteomes" id="UP000176998">
    <property type="component" value="Unassembled WGS sequence"/>
</dbReference>
<dbReference type="RefSeq" id="XP_022473587.1">
    <property type="nucleotide sequence ID" value="XM_022619826.1"/>
</dbReference>
<keyword evidence="1" id="KW-0732">Signal</keyword>
<dbReference type="STRING" id="1209926.A0A1G4B4S4"/>
<dbReference type="EMBL" id="MJBS01000069">
    <property type="protein sequence ID" value="OHE96429.1"/>
    <property type="molecule type" value="Genomic_DNA"/>
</dbReference>
<gene>
    <name evidence="2" type="ORF">CORC01_08192</name>
</gene>
<dbReference type="AlphaFoldDB" id="A0A1G4B4S4"/>
<feature type="chain" id="PRO_5009602476" evidence="1">
    <location>
        <begin position="22"/>
        <end position="74"/>
    </location>
</feature>
<keyword evidence="3" id="KW-1185">Reference proteome</keyword>
<dbReference type="GeneID" id="34561336"/>
<reference evidence="2 3" key="1">
    <citation type="submission" date="2016-09" db="EMBL/GenBank/DDBJ databases">
        <authorList>
            <person name="Capua I."/>
            <person name="De Benedictis P."/>
            <person name="Joannis T."/>
            <person name="Lombin L.H."/>
            <person name="Cattoli G."/>
        </authorList>
    </citation>
    <scope>NUCLEOTIDE SEQUENCE [LARGE SCALE GENOMIC DNA]</scope>
    <source>
        <strain evidence="2 3">IMI 309357</strain>
    </source>
</reference>
<sequence length="74" mass="8131">MKLFEIMSIFTLVAISTAVSADRNPLSYAPKPAVLDGSAGFAELLKPFPPLDFTFFALEEHTAQYFSIIAPTYT</sequence>
<organism evidence="2 3">
    <name type="scientific">Colletotrichum orchidophilum</name>
    <dbReference type="NCBI Taxonomy" id="1209926"/>
    <lineage>
        <taxon>Eukaryota</taxon>
        <taxon>Fungi</taxon>
        <taxon>Dikarya</taxon>
        <taxon>Ascomycota</taxon>
        <taxon>Pezizomycotina</taxon>
        <taxon>Sordariomycetes</taxon>
        <taxon>Hypocreomycetidae</taxon>
        <taxon>Glomerellales</taxon>
        <taxon>Glomerellaceae</taxon>
        <taxon>Colletotrichum</taxon>
    </lineage>
</organism>
<accession>A0A1G4B4S4</accession>
<name>A0A1G4B4S4_9PEZI</name>
<evidence type="ECO:0000256" key="1">
    <source>
        <dbReference type="SAM" id="SignalP"/>
    </source>
</evidence>